<evidence type="ECO:0000256" key="5">
    <source>
        <dbReference type="ARBA" id="ARBA00023163"/>
    </source>
</evidence>
<feature type="region of interest" description="Disordered" evidence="7">
    <location>
        <begin position="325"/>
        <end position="349"/>
    </location>
</feature>
<keyword evidence="4" id="KW-0238">DNA-binding</keyword>
<comment type="similarity">
    <text evidence="2">Belongs to the bZIP family. C/EBP subfamily.</text>
</comment>
<keyword evidence="5" id="KW-0804">Transcription</keyword>
<feature type="region of interest" description="Disordered" evidence="7">
    <location>
        <begin position="66"/>
        <end position="271"/>
    </location>
</feature>
<dbReference type="PANTHER" id="PTHR23334:SF69">
    <property type="entry name" value="CCAAT_ENHANCER-BINDING PROTEIN GAMMA"/>
    <property type="match status" value="1"/>
</dbReference>
<dbReference type="Gene3D" id="1.20.5.170">
    <property type="match status" value="1"/>
</dbReference>
<proteinExistence type="inferred from homology"/>
<evidence type="ECO:0000256" key="1">
    <source>
        <dbReference type="ARBA" id="ARBA00004123"/>
    </source>
</evidence>
<dbReference type="GO" id="GO:0006351">
    <property type="term" value="P:DNA-templated transcription"/>
    <property type="evidence" value="ECO:0007669"/>
    <property type="project" value="InterPro"/>
</dbReference>
<dbReference type="SMART" id="SM00338">
    <property type="entry name" value="BRLZ"/>
    <property type="match status" value="1"/>
</dbReference>
<feature type="compositionally biased region" description="Polar residues" evidence="7">
    <location>
        <begin position="168"/>
        <end position="188"/>
    </location>
</feature>
<name>A0A7J7JRY1_BUGNE</name>
<comment type="caution">
    <text evidence="9">The sequence shown here is derived from an EMBL/GenBank/DDBJ whole genome shotgun (WGS) entry which is preliminary data.</text>
</comment>
<dbReference type="Pfam" id="PF07716">
    <property type="entry name" value="bZIP_2"/>
    <property type="match status" value="1"/>
</dbReference>
<sequence length="401" mass="44528">MEMLEDWREDDSMKEDQINIDELLPTTAQGMRHMNPRNTVTGVNSANRPSVLDLSTTVKAEGAYSTNSMNVNGHSPHSHQGASHSPHHHQRASPSPHPQVSQHLASPHHSPYINNQQVFNYNNMPQHDMSQHDMRSPVSPHPQQMHSPVSPHQRSVSPHSHHPADHNSPLSPHMSTAQVSPHNHQQMAASPMSPHSPYSVGNRSVSPHPQHSPHHAMSPVSPHPQMTSQSGAMSPHHPGMHPGSVSPHHMGHVGSVSPVPRQLSPTPGASSVFGRYVGSPVSMHSGNSSDTDSYYANYSPAQLAELRKRGINVEKGSDMYKAKRERNNVAVRKSREKKKQREQETEKRVKELSDENSALQNKLDIAIKEMNLLKNLYKNIGVQLPPEARCKLENELSKFNK</sequence>
<evidence type="ECO:0000256" key="3">
    <source>
        <dbReference type="ARBA" id="ARBA00023015"/>
    </source>
</evidence>
<feature type="domain" description="BZIP" evidence="8">
    <location>
        <begin position="317"/>
        <end position="380"/>
    </location>
</feature>
<feature type="compositionally biased region" description="Low complexity" evidence="7">
    <location>
        <begin position="204"/>
        <end position="219"/>
    </location>
</feature>
<keyword evidence="6" id="KW-0539">Nucleus</keyword>
<dbReference type="AlphaFoldDB" id="A0A7J7JRY1"/>
<dbReference type="GO" id="GO:0000981">
    <property type="term" value="F:DNA-binding transcription factor activity, RNA polymerase II-specific"/>
    <property type="evidence" value="ECO:0007669"/>
    <property type="project" value="TreeGrafter"/>
</dbReference>
<keyword evidence="3" id="KW-0805">Transcription regulation</keyword>
<reference evidence="9" key="1">
    <citation type="submission" date="2020-06" db="EMBL/GenBank/DDBJ databases">
        <title>Draft genome of Bugula neritina, a colonial animal packing powerful symbionts and potential medicines.</title>
        <authorList>
            <person name="Rayko M."/>
        </authorList>
    </citation>
    <scope>NUCLEOTIDE SEQUENCE [LARGE SCALE GENOMIC DNA]</scope>
    <source>
        <strain evidence="9">Kwan_BN1</strain>
    </source>
</reference>
<dbReference type="EMBL" id="VXIV02001928">
    <property type="protein sequence ID" value="KAF6028673.1"/>
    <property type="molecule type" value="Genomic_DNA"/>
</dbReference>
<evidence type="ECO:0000256" key="6">
    <source>
        <dbReference type="ARBA" id="ARBA00023242"/>
    </source>
</evidence>
<dbReference type="CDD" id="cd14693">
    <property type="entry name" value="bZIP_CEBP"/>
    <property type="match status" value="1"/>
</dbReference>
<dbReference type="Proteomes" id="UP000593567">
    <property type="component" value="Unassembled WGS sequence"/>
</dbReference>
<evidence type="ECO:0000313" key="9">
    <source>
        <dbReference type="EMBL" id="KAF6028673.1"/>
    </source>
</evidence>
<feature type="compositionally biased region" description="Basic and acidic residues" evidence="7">
    <location>
        <begin position="339"/>
        <end position="349"/>
    </location>
</feature>
<feature type="compositionally biased region" description="Polar residues" evidence="7">
    <location>
        <begin position="112"/>
        <end position="125"/>
    </location>
</feature>
<dbReference type="PANTHER" id="PTHR23334">
    <property type="entry name" value="CCAAT/ENHANCER BINDING PROTEIN"/>
    <property type="match status" value="1"/>
</dbReference>
<keyword evidence="10" id="KW-1185">Reference proteome</keyword>
<dbReference type="PROSITE" id="PS50217">
    <property type="entry name" value="BZIP"/>
    <property type="match status" value="1"/>
</dbReference>
<dbReference type="SUPFAM" id="SSF57959">
    <property type="entry name" value="Leucine zipper domain"/>
    <property type="match status" value="1"/>
</dbReference>
<feature type="compositionally biased region" description="Polar residues" evidence="7">
    <location>
        <begin position="141"/>
        <end position="158"/>
    </location>
</feature>
<dbReference type="InterPro" id="IPR046347">
    <property type="entry name" value="bZIP_sf"/>
</dbReference>
<feature type="compositionally biased region" description="Polar residues" evidence="7">
    <location>
        <begin position="66"/>
        <end position="83"/>
    </location>
</feature>
<dbReference type="GO" id="GO:0005634">
    <property type="term" value="C:nucleus"/>
    <property type="evidence" value="ECO:0007669"/>
    <property type="project" value="UniProtKB-SubCell"/>
</dbReference>
<accession>A0A7J7JRY1</accession>
<dbReference type="GO" id="GO:0000978">
    <property type="term" value="F:RNA polymerase II cis-regulatory region sequence-specific DNA binding"/>
    <property type="evidence" value="ECO:0007669"/>
    <property type="project" value="TreeGrafter"/>
</dbReference>
<dbReference type="InterPro" id="IPR031106">
    <property type="entry name" value="C/EBP"/>
</dbReference>
<comment type="subcellular location">
    <subcellularLocation>
        <location evidence="1">Nucleus</location>
    </subcellularLocation>
</comment>
<dbReference type="InterPro" id="IPR004827">
    <property type="entry name" value="bZIP"/>
</dbReference>
<dbReference type="OrthoDB" id="10032067at2759"/>
<evidence type="ECO:0000256" key="4">
    <source>
        <dbReference type="ARBA" id="ARBA00023125"/>
    </source>
</evidence>
<evidence type="ECO:0000256" key="2">
    <source>
        <dbReference type="ARBA" id="ARBA00006951"/>
    </source>
</evidence>
<evidence type="ECO:0000313" key="10">
    <source>
        <dbReference type="Proteomes" id="UP000593567"/>
    </source>
</evidence>
<gene>
    <name evidence="9" type="ORF">EB796_013043</name>
</gene>
<evidence type="ECO:0000256" key="7">
    <source>
        <dbReference type="SAM" id="MobiDB-lite"/>
    </source>
</evidence>
<organism evidence="9 10">
    <name type="scientific">Bugula neritina</name>
    <name type="common">Brown bryozoan</name>
    <name type="synonym">Sertularia neritina</name>
    <dbReference type="NCBI Taxonomy" id="10212"/>
    <lineage>
        <taxon>Eukaryota</taxon>
        <taxon>Metazoa</taxon>
        <taxon>Spiralia</taxon>
        <taxon>Lophotrochozoa</taxon>
        <taxon>Bryozoa</taxon>
        <taxon>Gymnolaemata</taxon>
        <taxon>Cheilostomatida</taxon>
        <taxon>Flustrina</taxon>
        <taxon>Buguloidea</taxon>
        <taxon>Bugulidae</taxon>
        <taxon>Bugula</taxon>
    </lineage>
</organism>
<protein>
    <submittedName>
        <fullName evidence="9">CEBPB</fullName>
    </submittedName>
</protein>
<evidence type="ECO:0000259" key="8">
    <source>
        <dbReference type="PROSITE" id="PS50217"/>
    </source>
</evidence>